<comment type="subcellular location">
    <subcellularLocation>
        <location evidence="1">Membrane</location>
        <topology evidence="1">Multi-pass membrane protein</topology>
    </subcellularLocation>
</comment>
<reference evidence="7" key="1">
    <citation type="submission" date="2021-03" db="EMBL/GenBank/DDBJ databases">
        <title>Acanthopleuribacteraceae sp. M133.</title>
        <authorList>
            <person name="Wang G."/>
        </authorList>
    </citation>
    <scope>NUCLEOTIDE SEQUENCE</scope>
    <source>
        <strain evidence="7">M133</strain>
    </source>
</reference>
<feature type="transmembrane region" description="Helical" evidence="6">
    <location>
        <begin position="64"/>
        <end position="82"/>
    </location>
</feature>
<evidence type="ECO:0000256" key="6">
    <source>
        <dbReference type="SAM" id="Phobius"/>
    </source>
</evidence>
<dbReference type="SUPFAM" id="SSF118215">
    <property type="entry name" value="Proton glutamate symport protein"/>
    <property type="match status" value="1"/>
</dbReference>
<dbReference type="GO" id="GO:0015293">
    <property type="term" value="F:symporter activity"/>
    <property type="evidence" value="ECO:0007669"/>
    <property type="project" value="InterPro"/>
</dbReference>
<protein>
    <submittedName>
        <fullName evidence="7">Dicarboxylate/amino acid:cation symporter</fullName>
    </submittedName>
</protein>
<feature type="transmembrane region" description="Helical" evidence="6">
    <location>
        <begin position="163"/>
        <end position="181"/>
    </location>
</feature>
<dbReference type="Pfam" id="PF00375">
    <property type="entry name" value="SDF"/>
    <property type="match status" value="1"/>
</dbReference>
<proteinExistence type="predicted"/>
<evidence type="ECO:0000313" key="7">
    <source>
        <dbReference type="EMBL" id="QTD53974.1"/>
    </source>
</evidence>
<evidence type="ECO:0000256" key="3">
    <source>
        <dbReference type="ARBA" id="ARBA00022692"/>
    </source>
</evidence>
<dbReference type="InterPro" id="IPR050746">
    <property type="entry name" value="DAACS"/>
</dbReference>
<feature type="transmembrane region" description="Helical" evidence="6">
    <location>
        <begin position="202"/>
        <end position="222"/>
    </location>
</feature>
<feature type="transmembrane region" description="Helical" evidence="6">
    <location>
        <begin position="94"/>
        <end position="116"/>
    </location>
</feature>
<feature type="transmembrane region" description="Helical" evidence="6">
    <location>
        <begin position="12"/>
        <end position="33"/>
    </location>
</feature>
<dbReference type="AlphaFoldDB" id="A0A8A4TY10"/>
<sequence length="427" mass="45467">MSQSSPGKLALHWQIFIAMVIGLIVGVLLRFGLSETARDSGTVAMVVGILEGAGRLFISLLRMVIVPLVGSSIIVGVASIGDGKNLGRMGLKTFLFYTLTSLLAITGGLLLSNLIAPGQGVTMNTEAGPVFSPDDLQKPGSPLEILFRMIPENPVQALAEMDMLGIIFFCILFGITLTHMQEDHRDRILNIVDSVFQIMMKMTGAIISLAPYGVCGLVFRAVYRIEDPSLFYAIAKYMVTIATGLTIHMFIVLPLLLWLLTKKSPLNQFRHMTNALLTAFSTSSSSATLPITMECVEENAGVSNRVSSFVLPLGATVNMDGTALYECAGVLFIAQVMGVDLSFGQQMLVVVTALLASIGAAGIPSAGLVMIFIVLEAVGLTGDQVGVIVGTMLAVDRPLDMFRTATNVFSDSVGTVIIAHSEGEVTN</sequence>
<organism evidence="7 8">
    <name type="scientific">Sulfidibacter corallicola</name>
    <dbReference type="NCBI Taxonomy" id="2818388"/>
    <lineage>
        <taxon>Bacteria</taxon>
        <taxon>Pseudomonadati</taxon>
        <taxon>Acidobacteriota</taxon>
        <taxon>Holophagae</taxon>
        <taxon>Acanthopleuribacterales</taxon>
        <taxon>Acanthopleuribacteraceae</taxon>
        <taxon>Sulfidibacter</taxon>
    </lineage>
</organism>
<dbReference type="KEGG" id="scor:J3U87_16130"/>
<evidence type="ECO:0000256" key="4">
    <source>
        <dbReference type="ARBA" id="ARBA00022989"/>
    </source>
</evidence>
<dbReference type="InterPro" id="IPR001991">
    <property type="entry name" value="Na-dicarboxylate_symporter"/>
</dbReference>
<dbReference type="Proteomes" id="UP000663929">
    <property type="component" value="Chromosome"/>
</dbReference>
<dbReference type="InterPro" id="IPR036458">
    <property type="entry name" value="Na:dicarbo_symporter_sf"/>
</dbReference>
<gene>
    <name evidence="7" type="ORF">J3U87_16130</name>
</gene>
<keyword evidence="8" id="KW-1185">Reference proteome</keyword>
<feature type="transmembrane region" description="Helical" evidence="6">
    <location>
        <begin position="234"/>
        <end position="260"/>
    </location>
</feature>
<evidence type="ECO:0000256" key="2">
    <source>
        <dbReference type="ARBA" id="ARBA00022448"/>
    </source>
</evidence>
<name>A0A8A4TY10_SULCO</name>
<accession>A0A8A4TY10</accession>
<feature type="transmembrane region" description="Helical" evidence="6">
    <location>
        <begin position="347"/>
        <end position="375"/>
    </location>
</feature>
<dbReference type="PANTHER" id="PTHR11958">
    <property type="entry name" value="SODIUM/DICARBOXYLATE SYMPORTER-RELATED"/>
    <property type="match status" value="1"/>
</dbReference>
<dbReference type="RefSeq" id="WP_237384074.1">
    <property type="nucleotide sequence ID" value="NZ_CP071793.1"/>
</dbReference>
<dbReference type="PRINTS" id="PR00173">
    <property type="entry name" value="EDTRNSPORT"/>
</dbReference>
<evidence type="ECO:0000256" key="5">
    <source>
        <dbReference type="ARBA" id="ARBA00023136"/>
    </source>
</evidence>
<keyword evidence="2" id="KW-0813">Transport</keyword>
<keyword evidence="3 6" id="KW-0812">Transmembrane</keyword>
<dbReference type="EMBL" id="CP071793">
    <property type="protein sequence ID" value="QTD53974.1"/>
    <property type="molecule type" value="Genomic_DNA"/>
</dbReference>
<dbReference type="PANTHER" id="PTHR11958:SF63">
    <property type="entry name" value="AMINO ACID TRANSPORTER"/>
    <property type="match status" value="1"/>
</dbReference>
<evidence type="ECO:0000313" key="8">
    <source>
        <dbReference type="Proteomes" id="UP000663929"/>
    </source>
</evidence>
<keyword evidence="5 6" id="KW-0472">Membrane</keyword>
<dbReference type="GO" id="GO:0016020">
    <property type="term" value="C:membrane"/>
    <property type="evidence" value="ECO:0007669"/>
    <property type="project" value="UniProtKB-SubCell"/>
</dbReference>
<evidence type="ECO:0000256" key="1">
    <source>
        <dbReference type="ARBA" id="ARBA00004141"/>
    </source>
</evidence>
<keyword evidence="4 6" id="KW-1133">Transmembrane helix</keyword>
<dbReference type="Gene3D" id="1.10.3860.10">
    <property type="entry name" value="Sodium:dicarboxylate symporter"/>
    <property type="match status" value="1"/>
</dbReference>